<dbReference type="Pfam" id="PF00677">
    <property type="entry name" value="Lum_binding"/>
    <property type="match status" value="2"/>
</dbReference>
<evidence type="ECO:0000256" key="1">
    <source>
        <dbReference type="ARBA" id="ARBA00000968"/>
    </source>
</evidence>
<comment type="function">
    <text evidence="2">Catalyzes the dismutation of two molecules of 6,7-dimethyl-8-ribityllumazine, resulting in the formation of riboflavin and 5-amino-6-(D-ribitylamino)uracil.</text>
</comment>
<dbReference type="CDD" id="cd00402">
    <property type="entry name" value="Riboflavin_synthase_like"/>
    <property type="match status" value="1"/>
</dbReference>
<dbReference type="PATRIC" id="fig|579748.3.peg.3641"/>
<dbReference type="Gene3D" id="2.40.30.20">
    <property type="match status" value="2"/>
</dbReference>
<gene>
    <name evidence="12" type="ORF">TW81_17635</name>
</gene>
<feature type="repeat" description="Lumazine-binding" evidence="10">
    <location>
        <begin position="1"/>
        <end position="97"/>
    </location>
</feature>
<dbReference type="InterPro" id="IPR017938">
    <property type="entry name" value="Riboflavin_synthase-like_b-brl"/>
</dbReference>
<evidence type="ECO:0000256" key="3">
    <source>
        <dbReference type="ARBA" id="ARBA00004887"/>
    </source>
</evidence>
<keyword evidence="13" id="KW-1185">Reference proteome</keyword>
<dbReference type="EMBL" id="JXXV01000036">
    <property type="protein sequence ID" value="KJY81534.1"/>
    <property type="molecule type" value="Genomic_DNA"/>
</dbReference>
<dbReference type="PIRSF" id="PIRSF000498">
    <property type="entry name" value="Riboflavin_syn_A"/>
    <property type="match status" value="1"/>
</dbReference>
<evidence type="ECO:0000256" key="5">
    <source>
        <dbReference type="ARBA" id="ARBA00013950"/>
    </source>
</evidence>
<dbReference type="NCBIfam" id="NF009566">
    <property type="entry name" value="PRK13020.1"/>
    <property type="match status" value="1"/>
</dbReference>
<evidence type="ECO:0000313" key="12">
    <source>
        <dbReference type="EMBL" id="KJY81534.1"/>
    </source>
</evidence>
<dbReference type="SUPFAM" id="SSF63380">
    <property type="entry name" value="Riboflavin synthase domain-like"/>
    <property type="match status" value="2"/>
</dbReference>
<evidence type="ECO:0000256" key="4">
    <source>
        <dbReference type="ARBA" id="ARBA00012827"/>
    </source>
</evidence>
<evidence type="ECO:0000313" key="13">
    <source>
        <dbReference type="Proteomes" id="UP000033673"/>
    </source>
</evidence>
<accession>A0A0F4NF23</accession>
<dbReference type="RefSeq" id="WP_045957061.1">
    <property type="nucleotide sequence ID" value="NZ_JXXV01000036.1"/>
</dbReference>
<dbReference type="InterPro" id="IPR023366">
    <property type="entry name" value="ATP_synth_asu-like_sf"/>
</dbReference>
<dbReference type="AlphaFoldDB" id="A0A0F4NF23"/>
<dbReference type="PROSITE" id="PS51177">
    <property type="entry name" value="LUMAZINE_BIND"/>
    <property type="match status" value="2"/>
</dbReference>
<dbReference type="NCBIfam" id="NF006767">
    <property type="entry name" value="PRK09289.1"/>
    <property type="match status" value="1"/>
</dbReference>
<dbReference type="GO" id="GO:0004746">
    <property type="term" value="F:riboflavin synthase activity"/>
    <property type="evidence" value="ECO:0007669"/>
    <property type="project" value="UniProtKB-UniRule"/>
</dbReference>
<evidence type="ECO:0000256" key="7">
    <source>
        <dbReference type="ARBA" id="ARBA00022679"/>
    </source>
</evidence>
<feature type="repeat" description="Lumazine-binding" evidence="10">
    <location>
        <begin position="98"/>
        <end position="194"/>
    </location>
</feature>
<reference evidence="12 13" key="1">
    <citation type="journal article" date="2015" name="BMC Genomics">
        <title>Genome mining reveals unlocked bioactive potential of marine Gram-negative bacteria.</title>
        <authorList>
            <person name="Machado H."/>
            <person name="Sonnenschein E.C."/>
            <person name="Melchiorsen J."/>
            <person name="Gram L."/>
        </authorList>
    </citation>
    <scope>NUCLEOTIDE SEQUENCE [LARGE SCALE GENOMIC DNA]</scope>
    <source>
        <strain evidence="12 13">S2757</strain>
    </source>
</reference>
<keyword evidence="6" id="KW-0686">Riboflavin biosynthesis</keyword>
<dbReference type="InterPro" id="IPR001783">
    <property type="entry name" value="Lumazine-bd"/>
</dbReference>
<proteinExistence type="predicted"/>
<dbReference type="Proteomes" id="UP000033673">
    <property type="component" value="Unassembled WGS sequence"/>
</dbReference>
<evidence type="ECO:0000256" key="10">
    <source>
        <dbReference type="PROSITE-ProRule" id="PRU00524"/>
    </source>
</evidence>
<dbReference type="FunFam" id="2.40.30.20:FF:000005">
    <property type="entry name" value="Riboflavin synthase, alpha subunit"/>
    <property type="match status" value="1"/>
</dbReference>
<dbReference type="PANTHER" id="PTHR21098:SF0">
    <property type="entry name" value="RIBOFLAVIN SYNTHASE"/>
    <property type="match status" value="1"/>
</dbReference>
<dbReference type="OrthoDB" id="9788537at2"/>
<comment type="pathway">
    <text evidence="3">Cofactor biosynthesis; riboflavin biosynthesis; riboflavin from 2-hydroxy-3-oxobutyl phosphate and 5-amino-6-(D-ribitylamino)uracil: step 2/2.</text>
</comment>
<dbReference type="GO" id="GO:0009231">
    <property type="term" value="P:riboflavin biosynthetic process"/>
    <property type="evidence" value="ECO:0007669"/>
    <property type="project" value="UniProtKB-KW"/>
</dbReference>
<evidence type="ECO:0000256" key="2">
    <source>
        <dbReference type="ARBA" id="ARBA00002803"/>
    </source>
</evidence>
<dbReference type="PANTHER" id="PTHR21098">
    <property type="entry name" value="RIBOFLAVIN SYNTHASE ALPHA CHAIN"/>
    <property type="match status" value="1"/>
</dbReference>
<name>A0A0F4NF23_9VIBR</name>
<feature type="domain" description="Lumazine-binding" evidence="11">
    <location>
        <begin position="1"/>
        <end position="97"/>
    </location>
</feature>
<comment type="catalytic activity">
    <reaction evidence="1">
        <text>2 6,7-dimethyl-8-(1-D-ribityl)lumazine + H(+) = 5-amino-6-(D-ribitylamino)uracil + riboflavin</text>
        <dbReference type="Rhea" id="RHEA:20772"/>
        <dbReference type="ChEBI" id="CHEBI:15378"/>
        <dbReference type="ChEBI" id="CHEBI:15934"/>
        <dbReference type="ChEBI" id="CHEBI:57986"/>
        <dbReference type="ChEBI" id="CHEBI:58201"/>
        <dbReference type="EC" id="2.5.1.9"/>
    </reaction>
</comment>
<organism evidence="12 13">
    <name type="scientific">Vibrio galatheae</name>
    <dbReference type="NCBI Taxonomy" id="579748"/>
    <lineage>
        <taxon>Bacteria</taxon>
        <taxon>Pseudomonadati</taxon>
        <taxon>Pseudomonadota</taxon>
        <taxon>Gammaproteobacteria</taxon>
        <taxon>Vibrionales</taxon>
        <taxon>Vibrionaceae</taxon>
        <taxon>Vibrio</taxon>
    </lineage>
</organism>
<dbReference type="NCBIfam" id="TIGR00187">
    <property type="entry name" value="ribE"/>
    <property type="match status" value="1"/>
</dbReference>
<dbReference type="FunFam" id="2.40.30.20:FF:000003">
    <property type="entry name" value="Riboflavin synthase, alpha subunit"/>
    <property type="match status" value="1"/>
</dbReference>
<dbReference type="STRING" id="579748.TW81_17635"/>
<evidence type="ECO:0000256" key="9">
    <source>
        <dbReference type="NCBIfam" id="TIGR00187"/>
    </source>
</evidence>
<protein>
    <recommendedName>
        <fullName evidence="5 9">Riboflavin synthase</fullName>
        <ecNumber evidence="4 9">2.5.1.9</ecNumber>
    </recommendedName>
</protein>
<keyword evidence="8" id="KW-0677">Repeat</keyword>
<feature type="domain" description="Lumazine-binding" evidence="11">
    <location>
        <begin position="98"/>
        <end position="194"/>
    </location>
</feature>
<evidence type="ECO:0000256" key="6">
    <source>
        <dbReference type="ARBA" id="ARBA00022619"/>
    </source>
</evidence>
<evidence type="ECO:0000256" key="8">
    <source>
        <dbReference type="ARBA" id="ARBA00022737"/>
    </source>
</evidence>
<dbReference type="GO" id="GO:0005829">
    <property type="term" value="C:cytosol"/>
    <property type="evidence" value="ECO:0007669"/>
    <property type="project" value="TreeGrafter"/>
</dbReference>
<comment type="caution">
    <text evidence="12">The sequence shown here is derived from an EMBL/GenBank/DDBJ whole genome shotgun (WGS) entry which is preliminary data.</text>
</comment>
<evidence type="ECO:0000259" key="11">
    <source>
        <dbReference type="PROSITE" id="PS51177"/>
    </source>
</evidence>
<sequence>MFTGIVQGMAQVVAIDKKHNFQTHTVKLSDEMSQGLSIGASVAHNGCCLTVTQINGDLISFDLMQATLALTNLGDLTIGDSVNIERAAKFGDEIGGHSMSGHISLMGEVVEVIDTPNNRTIWFSLPQEQMKYVLAKGYIGLDGCSLTIGEVNEASFSVHLIPETLQRTLFGQRKVGDKVNIEFDPQTQAIVDTVERLLADRIK</sequence>
<keyword evidence="7" id="KW-0808">Transferase</keyword>
<dbReference type="EC" id="2.5.1.9" evidence="4 9"/>
<dbReference type="InterPro" id="IPR026017">
    <property type="entry name" value="Lumazine-bd_dom"/>
</dbReference>